<gene>
    <name evidence="2" type="ORF">MONBRDRAFT_23576</name>
</gene>
<keyword evidence="1" id="KW-1133">Transmembrane helix</keyword>
<dbReference type="GeneID" id="5888961"/>
<evidence type="ECO:0000313" key="2">
    <source>
        <dbReference type="EMBL" id="EDQ91309.1"/>
    </source>
</evidence>
<proteinExistence type="predicted"/>
<dbReference type="RefSeq" id="XP_001743731.1">
    <property type="nucleotide sequence ID" value="XM_001743679.1"/>
</dbReference>
<organism evidence="2 3">
    <name type="scientific">Monosiga brevicollis</name>
    <name type="common">Choanoflagellate</name>
    <dbReference type="NCBI Taxonomy" id="81824"/>
    <lineage>
        <taxon>Eukaryota</taxon>
        <taxon>Choanoflagellata</taxon>
        <taxon>Craspedida</taxon>
        <taxon>Salpingoecidae</taxon>
        <taxon>Monosiga</taxon>
    </lineage>
</organism>
<evidence type="ECO:0000256" key="1">
    <source>
        <dbReference type="SAM" id="Phobius"/>
    </source>
</evidence>
<feature type="transmembrane region" description="Helical" evidence="1">
    <location>
        <begin position="54"/>
        <end position="75"/>
    </location>
</feature>
<keyword evidence="1" id="KW-0812">Transmembrane</keyword>
<protein>
    <recommendedName>
        <fullName evidence="4">Transmembrane protein</fullName>
    </recommendedName>
</protein>
<dbReference type="Proteomes" id="UP000001357">
    <property type="component" value="Unassembled WGS sequence"/>
</dbReference>
<name>A9UTU8_MONBE</name>
<keyword evidence="1" id="KW-0472">Membrane</keyword>
<sequence length="132" mass="14496">MATHHLLPHTFREEACGQDSLFSVFLSSLSVFLSLSLSFSVFLSLSLRLSVSSLFSLSLSLSLSLAGSGWLLNFLLRRCSLSLSPFLSLRLVSVLVPGIMMQRLFQTVGTQASQRLVAASAIAQRRCLHLHE</sequence>
<keyword evidence="3" id="KW-1185">Reference proteome</keyword>
<dbReference type="KEGG" id="mbr:MONBRDRAFT_23576"/>
<reference evidence="2 3" key="1">
    <citation type="journal article" date="2008" name="Nature">
        <title>The genome of the choanoflagellate Monosiga brevicollis and the origin of metazoans.</title>
        <authorList>
            <consortium name="JGI Sequencing"/>
            <person name="King N."/>
            <person name="Westbrook M.J."/>
            <person name="Young S.L."/>
            <person name="Kuo A."/>
            <person name="Abedin M."/>
            <person name="Chapman J."/>
            <person name="Fairclough S."/>
            <person name="Hellsten U."/>
            <person name="Isogai Y."/>
            <person name="Letunic I."/>
            <person name="Marr M."/>
            <person name="Pincus D."/>
            <person name="Putnam N."/>
            <person name="Rokas A."/>
            <person name="Wright K.J."/>
            <person name="Zuzow R."/>
            <person name="Dirks W."/>
            <person name="Good M."/>
            <person name="Goodstein D."/>
            <person name="Lemons D."/>
            <person name="Li W."/>
            <person name="Lyons J.B."/>
            <person name="Morris A."/>
            <person name="Nichols S."/>
            <person name="Richter D.J."/>
            <person name="Salamov A."/>
            <person name="Bork P."/>
            <person name="Lim W.A."/>
            <person name="Manning G."/>
            <person name="Miller W.T."/>
            <person name="McGinnis W."/>
            <person name="Shapiro H."/>
            <person name="Tjian R."/>
            <person name="Grigoriev I.V."/>
            <person name="Rokhsar D."/>
        </authorList>
    </citation>
    <scope>NUCLEOTIDE SEQUENCE [LARGE SCALE GENOMIC DNA]</scope>
    <source>
        <strain evidence="3">MX1 / ATCC 50154</strain>
    </source>
</reference>
<dbReference type="AlphaFoldDB" id="A9UTU8"/>
<dbReference type="InParanoid" id="A9UTU8"/>
<evidence type="ECO:0000313" key="3">
    <source>
        <dbReference type="Proteomes" id="UP000001357"/>
    </source>
</evidence>
<feature type="transmembrane region" description="Helical" evidence="1">
    <location>
        <begin position="21"/>
        <end position="42"/>
    </location>
</feature>
<accession>A9UTU8</accession>
<evidence type="ECO:0008006" key="4">
    <source>
        <dbReference type="Google" id="ProtNLM"/>
    </source>
</evidence>
<dbReference type="EMBL" id="CH991545">
    <property type="protein sequence ID" value="EDQ91309.1"/>
    <property type="molecule type" value="Genomic_DNA"/>
</dbReference>
<feature type="non-terminal residue" evidence="2">
    <location>
        <position position="132"/>
    </location>
</feature>